<evidence type="ECO:0000256" key="3">
    <source>
        <dbReference type="ARBA" id="ARBA00022729"/>
    </source>
</evidence>
<dbReference type="EMBL" id="JAFLEQ010000014">
    <property type="protein sequence ID" value="MBN9644488.1"/>
    <property type="molecule type" value="Genomic_DNA"/>
</dbReference>
<feature type="chain" id="PRO_5038407915" evidence="5">
    <location>
        <begin position="23"/>
        <end position="448"/>
    </location>
</feature>
<dbReference type="GO" id="GO:0042956">
    <property type="term" value="P:maltodextrin transmembrane transport"/>
    <property type="evidence" value="ECO:0007669"/>
    <property type="project" value="TreeGrafter"/>
</dbReference>
<dbReference type="PANTHER" id="PTHR30061">
    <property type="entry name" value="MALTOSE-BINDING PERIPLASMIC PROTEIN"/>
    <property type="match status" value="1"/>
</dbReference>
<accession>A0A939E0L6</accession>
<name>A0A939E0L6_9CORY</name>
<reference evidence="6" key="1">
    <citation type="submission" date="2021-03" db="EMBL/GenBank/DDBJ databases">
        <authorList>
            <person name="Sun Q."/>
        </authorList>
    </citation>
    <scope>NUCLEOTIDE SEQUENCE</scope>
    <source>
        <strain evidence="6">CCM 8862</strain>
    </source>
</reference>
<evidence type="ECO:0000256" key="1">
    <source>
        <dbReference type="ARBA" id="ARBA00008520"/>
    </source>
</evidence>
<evidence type="ECO:0000313" key="7">
    <source>
        <dbReference type="Proteomes" id="UP000664332"/>
    </source>
</evidence>
<evidence type="ECO:0000256" key="2">
    <source>
        <dbReference type="ARBA" id="ARBA00022448"/>
    </source>
</evidence>
<dbReference type="AlphaFoldDB" id="A0A939E0L6"/>
<evidence type="ECO:0000313" key="6">
    <source>
        <dbReference type="EMBL" id="MBN9644488.1"/>
    </source>
</evidence>
<keyword evidence="3 5" id="KW-0732">Signal</keyword>
<sequence length="448" mass="47706">MTIYTRKTLAALGAATLTAAVALSGCSSDAGSSDSSSDGSSSTAAAEATTEASADKDKDKGKEMEAGRGPITFAMGKNDTDKLKPVIADWNKEHPDEKVTLKELAGEADAQRETLVQSLQAKSGEYDVMALDVVWTAEFAANQWLEPLEGDMAVDTSKLLKPTVDSATYAGKLYAMPQNTNGQLLFRNTELVPEAPKDFAQLAADCTNLPDGTDCLITQLKQYEGLTVNTAGFIEGAGGHIVGDDGKTPEVTSAESMKGLETMVGAYKDGVIAKAATGANEETTHLTFIEGKSAFAINWPYMYDMAKTNDSSTVKDHFDVQPLGKDTLGFASTLGGYNNGINPFSENKLTARDFVEFITNEKNQKSFAEASFPPVLASIYDDADLIKDYPFLPALKQSLENAVPRPVSPFYPAISKAIQDNAYAALNGDKSVEDASKDMEAAIGQANK</sequence>
<feature type="signal peptide" evidence="5">
    <location>
        <begin position="1"/>
        <end position="22"/>
    </location>
</feature>
<protein>
    <submittedName>
        <fullName evidence="6">ABC transporter substrate-binding protein</fullName>
    </submittedName>
</protein>
<feature type="compositionally biased region" description="Basic and acidic residues" evidence="4">
    <location>
        <begin position="53"/>
        <end position="66"/>
    </location>
</feature>
<comment type="similarity">
    <text evidence="1">Belongs to the bacterial solute-binding protein 1 family.</text>
</comment>
<gene>
    <name evidence="6" type="ORF">JZY06_07670</name>
</gene>
<feature type="compositionally biased region" description="Low complexity" evidence="4">
    <location>
        <begin position="25"/>
        <end position="52"/>
    </location>
</feature>
<dbReference type="PROSITE" id="PS51257">
    <property type="entry name" value="PROKAR_LIPOPROTEIN"/>
    <property type="match status" value="1"/>
</dbReference>
<dbReference type="InterPro" id="IPR006059">
    <property type="entry name" value="SBP"/>
</dbReference>
<keyword evidence="7" id="KW-1185">Reference proteome</keyword>
<dbReference type="GO" id="GO:1901982">
    <property type="term" value="F:maltose binding"/>
    <property type="evidence" value="ECO:0007669"/>
    <property type="project" value="TreeGrafter"/>
</dbReference>
<feature type="region of interest" description="Disordered" evidence="4">
    <location>
        <begin position="25"/>
        <end position="75"/>
    </location>
</feature>
<evidence type="ECO:0000256" key="5">
    <source>
        <dbReference type="SAM" id="SignalP"/>
    </source>
</evidence>
<keyword evidence="2" id="KW-0813">Transport</keyword>
<comment type="caution">
    <text evidence="6">The sequence shown here is derived from an EMBL/GenBank/DDBJ whole genome shotgun (WGS) entry which is preliminary data.</text>
</comment>
<dbReference type="Pfam" id="PF13416">
    <property type="entry name" value="SBP_bac_8"/>
    <property type="match status" value="1"/>
</dbReference>
<dbReference type="PANTHER" id="PTHR30061:SF50">
    <property type="entry name" value="MALTOSE_MALTODEXTRIN-BINDING PERIPLASMIC PROTEIN"/>
    <property type="match status" value="1"/>
</dbReference>
<dbReference type="RefSeq" id="WP_207278975.1">
    <property type="nucleotide sequence ID" value="NZ_JAFLEQ010000014.1"/>
</dbReference>
<organism evidence="6 7">
    <name type="scientific">Corynebacterium mendelii</name>
    <dbReference type="NCBI Taxonomy" id="2765362"/>
    <lineage>
        <taxon>Bacteria</taxon>
        <taxon>Bacillati</taxon>
        <taxon>Actinomycetota</taxon>
        <taxon>Actinomycetes</taxon>
        <taxon>Mycobacteriales</taxon>
        <taxon>Corynebacteriaceae</taxon>
        <taxon>Corynebacterium</taxon>
    </lineage>
</organism>
<evidence type="ECO:0000256" key="4">
    <source>
        <dbReference type="SAM" id="MobiDB-lite"/>
    </source>
</evidence>
<dbReference type="SUPFAM" id="SSF53850">
    <property type="entry name" value="Periplasmic binding protein-like II"/>
    <property type="match status" value="1"/>
</dbReference>
<dbReference type="Gene3D" id="3.40.190.10">
    <property type="entry name" value="Periplasmic binding protein-like II"/>
    <property type="match status" value="2"/>
</dbReference>
<dbReference type="GO" id="GO:0015768">
    <property type="term" value="P:maltose transport"/>
    <property type="evidence" value="ECO:0007669"/>
    <property type="project" value="TreeGrafter"/>
</dbReference>
<proteinExistence type="inferred from homology"/>
<dbReference type="CDD" id="cd14750">
    <property type="entry name" value="PBP2_TMBP"/>
    <property type="match status" value="1"/>
</dbReference>
<dbReference type="GO" id="GO:0055052">
    <property type="term" value="C:ATP-binding cassette (ABC) transporter complex, substrate-binding subunit-containing"/>
    <property type="evidence" value="ECO:0007669"/>
    <property type="project" value="TreeGrafter"/>
</dbReference>
<dbReference type="Proteomes" id="UP000664332">
    <property type="component" value="Unassembled WGS sequence"/>
</dbReference>